<dbReference type="Proteomes" id="UP000663859">
    <property type="component" value="Unassembled WGS sequence"/>
</dbReference>
<protein>
    <submittedName>
        <fullName evidence="1">Uncharacterized protein</fullName>
    </submittedName>
</protein>
<evidence type="ECO:0000313" key="2">
    <source>
        <dbReference type="Proteomes" id="UP000663859"/>
    </source>
</evidence>
<comment type="caution">
    <text evidence="1">The sequence shown here is derived from an EMBL/GenBank/DDBJ whole genome shotgun (WGS) entry which is preliminary data.</text>
</comment>
<name>A0A8J2BRD2_9BACT</name>
<accession>A0A8J2BRD2</accession>
<reference evidence="1" key="1">
    <citation type="submission" date="2021-02" db="EMBL/GenBank/DDBJ databases">
        <authorList>
            <person name="Cremers G."/>
            <person name="Picone N."/>
        </authorList>
    </citation>
    <scope>NUCLEOTIDE SEQUENCE</scope>
    <source>
        <strain evidence="1">PQ17</strain>
    </source>
</reference>
<organism evidence="1 2">
    <name type="scientific">Candidatus Methylacidithermus pantelleriae</name>
    <dbReference type="NCBI Taxonomy" id="2744239"/>
    <lineage>
        <taxon>Bacteria</taxon>
        <taxon>Pseudomonadati</taxon>
        <taxon>Verrucomicrobiota</taxon>
        <taxon>Methylacidiphilae</taxon>
        <taxon>Methylacidiphilales</taxon>
        <taxon>Methylacidiphilaceae</taxon>
        <taxon>Candidatus Methylacidithermus</taxon>
    </lineage>
</organism>
<dbReference type="EMBL" id="CAJNOB010000002">
    <property type="protein sequence ID" value="CAF0691516.1"/>
    <property type="molecule type" value="Genomic_DNA"/>
</dbReference>
<evidence type="ECO:0000313" key="1">
    <source>
        <dbReference type="EMBL" id="CAF0691516.1"/>
    </source>
</evidence>
<proteinExistence type="predicted"/>
<keyword evidence="2" id="KW-1185">Reference proteome</keyword>
<sequence>MGQRRQAEFTEYLFSKNQREFLIPSLCV</sequence>
<gene>
    <name evidence="1" type="ORF">MPNT_100072</name>
</gene>
<dbReference type="AlphaFoldDB" id="A0A8J2BRD2"/>